<reference evidence="1 2" key="1">
    <citation type="journal article" date="2023" name="Access Microbiol">
        <title>The genome of a steinernematid-associated Pseudomonas piscis bacterium encodes the biosynthesis of insect toxins.</title>
        <authorList>
            <person name="Awori R.M."/>
            <person name="Hendre P."/>
            <person name="Amugune N.O."/>
        </authorList>
    </citation>
    <scope>NUCLEOTIDE SEQUENCE [LARGE SCALE GENOMIC DNA]</scope>
    <source>
        <strain evidence="1 2">75</strain>
    </source>
</reference>
<name>A0ABY9NML7_9PSED</name>
<evidence type="ECO:0000313" key="2">
    <source>
        <dbReference type="Proteomes" id="UP001237292"/>
    </source>
</evidence>
<accession>A0ABY9NML7</accession>
<organism evidence="1 2">
    <name type="scientific">Pseudomonas piscis</name>
    <dbReference type="NCBI Taxonomy" id="2614538"/>
    <lineage>
        <taxon>Bacteria</taxon>
        <taxon>Pseudomonadati</taxon>
        <taxon>Pseudomonadota</taxon>
        <taxon>Gammaproteobacteria</taxon>
        <taxon>Pseudomonadales</taxon>
        <taxon>Pseudomonadaceae</taxon>
        <taxon>Pseudomonas</taxon>
    </lineage>
</organism>
<gene>
    <name evidence="1" type="ORF">QL104_10445</name>
</gene>
<dbReference type="EMBL" id="CP133164">
    <property type="protein sequence ID" value="WMN19804.1"/>
    <property type="molecule type" value="Genomic_DNA"/>
</dbReference>
<dbReference type="Proteomes" id="UP001237292">
    <property type="component" value="Chromosome"/>
</dbReference>
<sequence length="156" mass="16845">MQVETPEVGADKAITLRYDTIVICGADDQAIPREVNGAEVVGWSLGHGLAAMDALEEFVDDLATGNCHQPAHLTLGAADALNLMRRRRAIGWEADESTQQPPADWRTAVALAEATARRVFGENNDDAMQAIDYLVGLLLACEPEAHSVELKEVQHA</sequence>
<keyword evidence="2" id="KW-1185">Reference proteome</keyword>
<evidence type="ECO:0000313" key="1">
    <source>
        <dbReference type="EMBL" id="WMN19804.1"/>
    </source>
</evidence>
<dbReference type="RefSeq" id="WP_282878455.1">
    <property type="nucleotide sequence ID" value="NZ_CP133164.1"/>
</dbReference>
<protein>
    <submittedName>
        <fullName evidence="1">Uncharacterized protein</fullName>
    </submittedName>
</protein>
<proteinExistence type="predicted"/>